<reference evidence="3 4" key="1">
    <citation type="journal article" date="2010" name="Stand. Genomic Sci.">
        <title>Complete genome sequence of Thermosediminibacter oceani type strain (JW/IW-1228P).</title>
        <authorList>
            <person name="Pitluck S."/>
            <person name="Yasawong M."/>
            <person name="Munk C."/>
            <person name="Nolan M."/>
            <person name="Lapidus A."/>
            <person name="Lucas S."/>
            <person name="Glavina Del Rio T."/>
            <person name="Tice H."/>
            <person name="Cheng J.F."/>
            <person name="Bruce D."/>
            <person name="Detter C."/>
            <person name="Tapia R."/>
            <person name="Han C."/>
            <person name="Goodwin L."/>
            <person name="Liolios K."/>
            <person name="Ivanova N."/>
            <person name="Mavromatis K."/>
            <person name="Mikhailova N."/>
            <person name="Pati A."/>
            <person name="Chen A."/>
            <person name="Palaniappan K."/>
            <person name="Land M."/>
            <person name="Hauser L."/>
            <person name="Chang Y.J."/>
            <person name="Jeffries C.D."/>
            <person name="Rohde M."/>
            <person name="Spring S."/>
            <person name="Sikorski J."/>
            <person name="Goker M."/>
            <person name="Woyke T."/>
            <person name="Bristow J."/>
            <person name="Eisen J.A."/>
            <person name="Markowitz V."/>
            <person name="Hugenholtz P."/>
            <person name="Kyrpides N.C."/>
            <person name="Klenk H.P."/>
        </authorList>
    </citation>
    <scope>NUCLEOTIDE SEQUENCE [LARGE SCALE GENOMIC DNA]</scope>
    <source>
        <strain evidence="4">ATCC BAA-1034 / DSM 16646 / JW/IW-1228P</strain>
    </source>
</reference>
<dbReference type="Proteomes" id="UP000000272">
    <property type="component" value="Chromosome"/>
</dbReference>
<dbReference type="STRING" id="555079.Toce_0756"/>
<keyword evidence="2" id="KW-1133">Transmembrane helix</keyword>
<organism evidence="3 4">
    <name type="scientific">Thermosediminibacter oceani (strain ATCC BAA-1034 / DSM 16646 / JW/IW-1228P)</name>
    <dbReference type="NCBI Taxonomy" id="555079"/>
    <lineage>
        <taxon>Bacteria</taxon>
        <taxon>Bacillati</taxon>
        <taxon>Bacillota</taxon>
        <taxon>Clostridia</taxon>
        <taxon>Thermosediminibacterales</taxon>
        <taxon>Thermosediminibacteraceae</taxon>
        <taxon>Thermosediminibacter</taxon>
    </lineage>
</organism>
<keyword evidence="2" id="KW-0812">Transmembrane</keyword>
<sequence>MTGYDDNKKHDNKENENKKNENKKNENKKNDVRRTSFNPFTLFLILILLIKSSEASALSRKKSNGREAS</sequence>
<dbReference type="AlphaFoldDB" id="D9S295"/>
<evidence type="ECO:0000256" key="2">
    <source>
        <dbReference type="SAM" id="Phobius"/>
    </source>
</evidence>
<evidence type="ECO:0000313" key="3">
    <source>
        <dbReference type="EMBL" id="ADL07522.1"/>
    </source>
</evidence>
<keyword evidence="4" id="KW-1185">Reference proteome</keyword>
<dbReference type="RefSeq" id="WP_013275567.1">
    <property type="nucleotide sequence ID" value="NC_014377.1"/>
</dbReference>
<dbReference type="HOGENOM" id="CLU_2774596_0_0_9"/>
<accession>D9S295</accession>
<name>D9S295_THEOJ</name>
<keyword evidence="2" id="KW-0472">Membrane</keyword>
<protein>
    <submittedName>
        <fullName evidence="3">Uncharacterized protein</fullName>
    </submittedName>
</protein>
<evidence type="ECO:0000256" key="1">
    <source>
        <dbReference type="SAM" id="MobiDB-lite"/>
    </source>
</evidence>
<feature type="transmembrane region" description="Helical" evidence="2">
    <location>
        <begin position="40"/>
        <end position="59"/>
    </location>
</feature>
<dbReference type="KEGG" id="toc:Toce_0756"/>
<evidence type="ECO:0000313" key="4">
    <source>
        <dbReference type="Proteomes" id="UP000000272"/>
    </source>
</evidence>
<proteinExistence type="predicted"/>
<dbReference type="EMBL" id="CP002131">
    <property type="protein sequence ID" value="ADL07522.1"/>
    <property type="molecule type" value="Genomic_DNA"/>
</dbReference>
<gene>
    <name evidence="3" type="ordered locus">Toce_0756</name>
</gene>
<feature type="region of interest" description="Disordered" evidence="1">
    <location>
        <begin position="1"/>
        <end position="33"/>
    </location>
</feature>